<comment type="caution">
    <text evidence="8">The sequence shown here is derived from an EMBL/GenBank/DDBJ whole genome shotgun (WGS) entry which is preliminary data.</text>
</comment>
<evidence type="ECO:0000256" key="2">
    <source>
        <dbReference type="ARBA" id="ARBA00022475"/>
    </source>
</evidence>
<feature type="region of interest" description="Disordered" evidence="6">
    <location>
        <begin position="602"/>
        <end position="631"/>
    </location>
</feature>
<evidence type="ECO:0000256" key="4">
    <source>
        <dbReference type="ARBA" id="ARBA00022989"/>
    </source>
</evidence>
<keyword evidence="5" id="KW-0472">Membrane</keyword>
<accession>A0ABW8IJI8</accession>
<protein>
    <submittedName>
        <fullName evidence="8">Type IV secretion system DNA-binding domain-containing protein</fullName>
    </submittedName>
</protein>
<dbReference type="InterPro" id="IPR051539">
    <property type="entry name" value="T4SS-coupling_protein"/>
</dbReference>
<evidence type="ECO:0000313" key="8">
    <source>
        <dbReference type="EMBL" id="MFK2855383.1"/>
    </source>
</evidence>
<keyword evidence="4" id="KW-1133">Transmembrane helix</keyword>
<evidence type="ECO:0000256" key="6">
    <source>
        <dbReference type="SAM" id="MobiDB-lite"/>
    </source>
</evidence>
<dbReference type="EMBL" id="JADIKI010000023">
    <property type="protein sequence ID" value="MFK2855383.1"/>
    <property type="molecule type" value="Genomic_DNA"/>
</dbReference>
<dbReference type="PANTHER" id="PTHR37937">
    <property type="entry name" value="CONJUGATIVE TRANSFER: DNA TRANSPORT"/>
    <property type="match status" value="1"/>
</dbReference>
<comment type="subcellular location">
    <subcellularLocation>
        <location evidence="1">Cell membrane</location>
        <topology evidence="1">Multi-pass membrane protein</topology>
    </subcellularLocation>
</comment>
<name>A0ABW8IJI8_9GAMM</name>
<dbReference type="InterPro" id="IPR019476">
    <property type="entry name" value="T4SS_TraD_DNA-bd"/>
</dbReference>
<proteinExistence type="predicted"/>
<evidence type="ECO:0000256" key="1">
    <source>
        <dbReference type="ARBA" id="ARBA00004651"/>
    </source>
</evidence>
<evidence type="ECO:0000259" key="7">
    <source>
        <dbReference type="Pfam" id="PF10412"/>
    </source>
</evidence>
<sequence length="659" mass="71028">MQIIQSFGAPVVPPSPSQSVRRLDHGVLASLTGFAIGTASVAYALWRPLPWSPLPDGGLWHHLATYPSLLANTLSFGRVCPDAWVDDPAADQVGSVAVHLRLLPACLTGAWIAFRWGKRALHPQPVLKHLSGPRLLEGREAQAAAERYSVTERGGSNVHGFARLHPSLPLSKRTWCRHVLISGSVGSGKTQILYPIVRSVIRRKKKLFVLDIKGDYTSALRRALILSPFDARSVYWDIAADLRDLAAASTFASAMIPTEQGSNSFFATAADLLLTGCIRTLQQRAGVRWTWADLDFLLNLSVVELAPLLEEHYAKAHPLLTAGDSTAANILATLSAYTRTIAQLAESFGAGVDAQGRPRKRLSLVAWAQDTYEGCPTIVAQAGTDPGLTQRFLAAVLDTLVPQIMALPDDVSEDGRAIVVALDEISAVGRLKNLVPLVDKGRSKACSVILGVQDLAMLAASQGEAFAKALPGMVGTHIYTQTQIGPTRDQWAKMLGERRVTWTTRGAGPGHPPVVHEEMRAVVAPTDLTTKLGYRKDKKAPHGFSIRAMACLGEDYWVLDWPGVVMPKKRRSHVPVVRIEAPSSVTALGREAFAFAGTGNGKTLAAHEQGRPPHDDGDEESESGQPTIATPDLLNLMSPFVADVTRHVKSGLTNMEIAA</sequence>
<dbReference type="Gene3D" id="3.40.50.300">
    <property type="entry name" value="P-loop containing nucleotide triphosphate hydrolases"/>
    <property type="match status" value="2"/>
</dbReference>
<dbReference type="Pfam" id="PF10412">
    <property type="entry name" value="TrwB_AAD_bind"/>
    <property type="match status" value="1"/>
</dbReference>
<evidence type="ECO:0000256" key="5">
    <source>
        <dbReference type="ARBA" id="ARBA00023136"/>
    </source>
</evidence>
<dbReference type="CDD" id="cd01127">
    <property type="entry name" value="TrwB_TraG_TraD_VirD4"/>
    <property type="match status" value="1"/>
</dbReference>
<dbReference type="RefSeq" id="WP_380012134.1">
    <property type="nucleotide sequence ID" value="NZ_JADIKI010000023.1"/>
</dbReference>
<dbReference type="PANTHER" id="PTHR37937:SF1">
    <property type="entry name" value="CONJUGATIVE TRANSFER: DNA TRANSPORT"/>
    <property type="match status" value="1"/>
</dbReference>
<keyword evidence="2" id="KW-1003">Cell membrane</keyword>
<keyword evidence="9" id="KW-1185">Reference proteome</keyword>
<keyword evidence="8" id="KW-0238">DNA-binding</keyword>
<dbReference type="InterPro" id="IPR027417">
    <property type="entry name" value="P-loop_NTPase"/>
</dbReference>
<keyword evidence="3" id="KW-0812">Transmembrane</keyword>
<dbReference type="SUPFAM" id="SSF52540">
    <property type="entry name" value="P-loop containing nucleoside triphosphate hydrolases"/>
    <property type="match status" value="1"/>
</dbReference>
<organism evidence="8 9">
    <name type="scientific">Dyella humi</name>
    <dbReference type="NCBI Taxonomy" id="1770547"/>
    <lineage>
        <taxon>Bacteria</taxon>
        <taxon>Pseudomonadati</taxon>
        <taxon>Pseudomonadota</taxon>
        <taxon>Gammaproteobacteria</taxon>
        <taxon>Lysobacterales</taxon>
        <taxon>Rhodanobacteraceae</taxon>
        <taxon>Dyella</taxon>
    </lineage>
</organism>
<dbReference type="Proteomes" id="UP001620409">
    <property type="component" value="Unassembled WGS sequence"/>
</dbReference>
<dbReference type="GO" id="GO:0003677">
    <property type="term" value="F:DNA binding"/>
    <property type="evidence" value="ECO:0007669"/>
    <property type="project" value="UniProtKB-KW"/>
</dbReference>
<evidence type="ECO:0000256" key="3">
    <source>
        <dbReference type="ARBA" id="ARBA00022692"/>
    </source>
</evidence>
<reference evidence="8 9" key="1">
    <citation type="submission" date="2020-10" db="EMBL/GenBank/DDBJ databases">
        <title>Phylogeny of dyella-like bacteria.</title>
        <authorList>
            <person name="Fu J."/>
        </authorList>
    </citation>
    <scope>NUCLEOTIDE SEQUENCE [LARGE SCALE GENOMIC DNA]</scope>
    <source>
        <strain evidence="8 9">DHG40</strain>
    </source>
</reference>
<evidence type="ECO:0000313" key="9">
    <source>
        <dbReference type="Proteomes" id="UP001620409"/>
    </source>
</evidence>
<gene>
    <name evidence="8" type="ORF">ISP18_12345</name>
</gene>
<feature type="domain" description="Type IV secretion system coupling protein TraD DNA-binding" evidence="7">
    <location>
        <begin position="165"/>
        <end position="506"/>
    </location>
</feature>